<dbReference type="SUPFAM" id="SSF52540">
    <property type="entry name" value="P-loop containing nucleoside triphosphate hydrolases"/>
    <property type="match status" value="1"/>
</dbReference>
<feature type="repeat" description="WD" evidence="14">
    <location>
        <begin position="257"/>
        <end position="297"/>
    </location>
</feature>
<dbReference type="HAMAP" id="MF_03172">
    <property type="entry name" value="Adenylate_kinase_UMP_CMP_kin"/>
    <property type="match status" value="1"/>
</dbReference>
<evidence type="ECO:0000313" key="15">
    <source>
        <dbReference type="EMBL" id="CAF4199884.1"/>
    </source>
</evidence>
<evidence type="ECO:0000256" key="9">
    <source>
        <dbReference type="ARBA" id="ARBA00022840"/>
    </source>
</evidence>
<comment type="function">
    <text evidence="13">Catalyzes the phosphorylation of pyrimidine nucleoside monophosphates at the expense of ATP. Plays an important role in de novo pyrimidine nucleotide biosynthesis. Has preference for UMP and CMP as phosphate acceptors.</text>
</comment>
<dbReference type="PRINTS" id="PR00094">
    <property type="entry name" value="ADENYLTKNASE"/>
</dbReference>
<dbReference type="InterPro" id="IPR015943">
    <property type="entry name" value="WD40/YVTN_repeat-like_dom_sf"/>
</dbReference>
<dbReference type="FunFam" id="3.40.50.300:FF:000315">
    <property type="entry name" value="Adenylate kinase 1"/>
    <property type="match status" value="1"/>
</dbReference>
<feature type="repeat" description="WD" evidence="14">
    <location>
        <begin position="156"/>
        <end position="185"/>
    </location>
</feature>
<dbReference type="GO" id="GO:0005634">
    <property type="term" value="C:nucleus"/>
    <property type="evidence" value="ECO:0007669"/>
    <property type="project" value="UniProtKB-SubCell"/>
</dbReference>
<dbReference type="InterPro" id="IPR019775">
    <property type="entry name" value="WD40_repeat_CS"/>
</dbReference>
<dbReference type="InterPro" id="IPR000850">
    <property type="entry name" value="Adenylat/UMP-CMP_kin"/>
</dbReference>
<dbReference type="GO" id="GO:0005524">
    <property type="term" value="F:ATP binding"/>
    <property type="evidence" value="ECO:0007669"/>
    <property type="project" value="UniProtKB-KW"/>
</dbReference>
<dbReference type="HAMAP" id="MF_00235">
    <property type="entry name" value="Adenylate_kinase_Adk"/>
    <property type="match status" value="1"/>
</dbReference>
<feature type="region of interest" description="NMPbind" evidence="13">
    <location>
        <begin position="392"/>
        <end position="422"/>
    </location>
</feature>
<comment type="caution">
    <text evidence="15">The sequence shown here is derived from an EMBL/GenBank/DDBJ whole genome shotgun (WGS) entry which is preliminary data.</text>
</comment>
<dbReference type="PANTHER" id="PTHR44156">
    <property type="entry name" value="SUPERNUMERARY LIMBS, ISOFORM B-RELATED"/>
    <property type="match status" value="1"/>
</dbReference>
<dbReference type="InterPro" id="IPR006266">
    <property type="entry name" value="UMP_CMP_kinase"/>
</dbReference>
<dbReference type="GO" id="GO:0050145">
    <property type="term" value="F:nucleoside monophosphate kinase activity"/>
    <property type="evidence" value="ECO:0007669"/>
    <property type="project" value="UniProtKB-ARBA"/>
</dbReference>
<feature type="repeat" description="WD" evidence="14">
    <location>
        <begin position="61"/>
        <end position="110"/>
    </location>
</feature>
<feature type="repeat" description="WD" evidence="14">
    <location>
        <begin position="124"/>
        <end position="153"/>
    </location>
</feature>
<dbReference type="AlphaFoldDB" id="A0A8S2S070"/>
<dbReference type="NCBIfam" id="TIGR01359">
    <property type="entry name" value="UMP_CMP_kin_fam"/>
    <property type="match status" value="1"/>
</dbReference>
<dbReference type="PROSITE" id="PS00113">
    <property type="entry name" value="ADENYLATE_KINASE"/>
    <property type="match status" value="1"/>
</dbReference>
<accession>A0A8S2S070</accession>
<proteinExistence type="inferred from homology"/>
<evidence type="ECO:0000256" key="8">
    <source>
        <dbReference type="ARBA" id="ARBA00022777"/>
    </source>
</evidence>
<evidence type="ECO:0000256" key="4">
    <source>
        <dbReference type="ARBA" id="ARBA00022574"/>
    </source>
</evidence>
<feature type="binding site" evidence="13">
    <location>
        <position position="533"/>
    </location>
    <ligand>
        <name>ATP</name>
        <dbReference type="ChEBI" id="CHEBI:30616"/>
    </ligand>
</feature>
<dbReference type="GO" id="GO:0005737">
    <property type="term" value="C:cytoplasm"/>
    <property type="evidence" value="ECO:0007669"/>
    <property type="project" value="UniProtKB-SubCell"/>
</dbReference>
<reference evidence="15" key="1">
    <citation type="submission" date="2021-02" db="EMBL/GenBank/DDBJ databases">
        <authorList>
            <person name="Nowell W R."/>
        </authorList>
    </citation>
    <scope>NUCLEOTIDE SEQUENCE</scope>
</reference>
<dbReference type="InterPro" id="IPR001680">
    <property type="entry name" value="WD40_rpt"/>
</dbReference>
<evidence type="ECO:0000256" key="13">
    <source>
        <dbReference type="HAMAP-Rule" id="MF_03172"/>
    </source>
</evidence>
<evidence type="ECO:0000256" key="14">
    <source>
        <dbReference type="PROSITE-ProRule" id="PRU00221"/>
    </source>
</evidence>
<keyword evidence="4 14" id="KW-0853">WD repeat</keyword>
<dbReference type="GO" id="GO:0006221">
    <property type="term" value="P:pyrimidine nucleotide biosynthetic process"/>
    <property type="evidence" value="ECO:0007669"/>
    <property type="project" value="UniProtKB-UniRule"/>
</dbReference>
<feature type="binding site" evidence="13">
    <location>
        <position position="494"/>
    </location>
    <ligand>
        <name>a ribonucleoside 5'-phosphate</name>
        <dbReference type="ChEBI" id="CHEBI:58043"/>
    </ligand>
</feature>
<sequence>MASDKPSVLSVQLVHTLSGHVSDVNAVIFSPTHSTSPLLASCSSDKTIRLWNLNDQSSTILTRHTYQVHCLAFSPILNDNNDSTIKYMASASTDGTCLLWDLKTISVLKEYKHDSGSPIRVCQFSSDGFYLATAGDDELINLWNITTSSSRPIKILAGHSGSIVALRFFSNLLVSGSFYGDLKLWVIDSSFTGPVHFEREAHDLGVTCLDIHSPSSTENHHHHHPPYLIASGGNDNHVKIWHCSTSSKYNLTLVRTMKKHTCPIMCVSFGIKNYLATGSGDKTIIIWNYDTGHLIHQFDAHTRYVTCCAFSSDGHYLASGSNDRMVNIWQINYSDTEEDDDECAKIFYEEKLLEIAMASSKPNVVFVLGGPGAGKGTQCVRIAEKHGYVHLSAGDLLREEAAKPDSVLGNEINEHIKNGSIVPVAVTCKLLENAMKNSGKENFLIDGFPRNKDNVDGWKLAMDGKVNLQCVLFFDCDEQTCVARCLERGKGSGRADDNEESLKKRIVTYNNSTRPVIELYEKENLVKRIHAANDVDKVFQDVDHVFNGLKSTTQ</sequence>
<comment type="subunit">
    <text evidence="2 13">Monomer.</text>
</comment>
<evidence type="ECO:0000256" key="11">
    <source>
        <dbReference type="ARBA" id="ARBA00023242"/>
    </source>
</evidence>
<evidence type="ECO:0000256" key="3">
    <source>
        <dbReference type="ARBA" id="ARBA00022490"/>
    </source>
</evidence>
<feature type="binding site" evidence="13">
    <location>
        <position position="454"/>
    </location>
    <ligand>
        <name>CMP</name>
        <dbReference type="ChEBI" id="CHEBI:60377"/>
    </ligand>
</feature>
<dbReference type="EC" id="2.7.4.14" evidence="13"/>
<evidence type="ECO:0000256" key="12">
    <source>
        <dbReference type="ARBA" id="ARBA00048116"/>
    </source>
</evidence>
<comment type="function">
    <text evidence="1">Catalyzes the reversible transfer of the terminal phosphate group between ATP and AMP. Plays an important role in cellular energy homeostasis and in adenine nucleotide metabolism.</text>
</comment>
<feature type="binding site" evidence="13">
    <location>
        <position position="505"/>
    </location>
    <ligand>
        <name>a ribonucleoside 5'-phosphate</name>
        <dbReference type="ChEBI" id="CHEBI:58043"/>
    </ligand>
</feature>
<dbReference type="Proteomes" id="UP000676336">
    <property type="component" value="Unassembled WGS sequence"/>
</dbReference>
<comment type="catalytic activity">
    <reaction evidence="12 13">
        <text>UMP + ATP = UDP + ADP</text>
        <dbReference type="Rhea" id="RHEA:24400"/>
        <dbReference type="ChEBI" id="CHEBI:30616"/>
        <dbReference type="ChEBI" id="CHEBI:57865"/>
        <dbReference type="ChEBI" id="CHEBI:58223"/>
        <dbReference type="ChEBI" id="CHEBI:456216"/>
        <dbReference type="EC" id="2.7.4.14"/>
    </reaction>
</comment>
<dbReference type="Gene3D" id="3.40.50.300">
    <property type="entry name" value="P-loop containing nucleotide triphosphate hydrolases"/>
    <property type="match status" value="1"/>
</dbReference>
<evidence type="ECO:0000256" key="10">
    <source>
        <dbReference type="ARBA" id="ARBA00022975"/>
    </source>
</evidence>
<evidence type="ECO:0000256" key="6">
    <source>
        <dbReference type="ARBA" id="ARBA00022737"/>
    </source>
</evidence>
<comment type="subcellular location">
    <subcellularLocation>
        <location evidence="13">Cytoplasm</location>
    </subcellularLocation>
    <subcellularLocation>
        <location evidence="13">Nucleus</location>
    </subcellularLocation>
</comment>
<feature type="binding site" evidence="13">
    <location>
        <begin position="420"/>
        <end position="422"/>
    </location>
    <ligand>
        <name>a ribonucleoside 5'-phosphate</name>
        <dbReference type="ChEBI" id="CHEBI:58043"/>
    </ligand>
</feature>
<protein>
    <recommendedName>
        <fullName evidence="13">UMP-CMP kinase</fullName>
        <ecNumber evidence="13">2.7.4.14</ecNumber>
    </recommendedName>
    <alternativeName>
        <fullName evidence="13">Deoxycytidylate kinase</fullName>
        <shortName evidence="13">CK</shortName>
        <shortName evidence="13">dCMP kinase</shortName>
    </alternativeName>
    <alternativeName>
        <fullName evidence="13">Uridine monophosphate/cytidine monophosphate kinase</fullName>
        <shortName evidence="13">UMP/CMP kinase</shortName>
        <shortName evidence="13">UMP/CMPK</shortName>
    </alternativeName>
</protein>
<dbReference type="Gene3D" id="2.130.10.10">
    <property type="entry name" value="YVTN repeat-like/Quinoprotein amine dehydrogenase"/>
    <property type="match status" value="2"/>
</dbReference>
<dbReference type="PROSITE" id="PS50294">
    <property type="entry name" value="WD_REPEATS_REGION"/>
    <property type="match status" value="3"/>
</dbReference>
<dbReference type="PROSITE" id="PS50082">
    <property type="entry name" value="WD_REPEATS_2"/>
    <property type="match status" value="6"/>
</dbReference>
<keyword evidence="3 13" id="KW-0963">Cytoplasm</keyword>
<dbReference type="InterPro" id="IPR053299">
    <property type="entry name" value="ASTRA_WD_repeat"/>
</dbReference>
<feature type="binding site" evidence="13">
    <location>
        <position position="488"/>
    </location>
    <ligand>
        <name>ATP</name>
        <dbReference type="ChEBI" id="CHEBI:30616"/>
    </ligand>
</feature>
<feature type="repeat" description="WD" evidence="14">
    <location>
        <begin position="298"/>
        <end position="339"/>
    </location>
</feature>
<gene>
    <name evidence="15" type="ORF">SMN809_LOCUS21842</name>
</gene>
<dbReference type="GO" id="GO:0006207">
    <property type="term" value="P:'de novo' pyrimidine nucleobase biosynthetic process"/>
    <property type="evidence" value="ECO:0007669"/>
    <property type="project" value="InterPro"/>
</dbReference>
<keyword evidence="6" id="KW-0677">Repeat</keyword>
<comment type="similarity">
    <text evidence="13">Belongs to the adenylate kinase family. UMP-CMP kinase subfamily.</text>
</comment>
<feature type="binding site" evidence="13">
    <location>
        <position position="398"/>
    </location>
    <ligand>
        <name>a ribonucleoside 5'-phosphate</name>
        <dbReference type="ChEBI" id="CHEBI:58043"/>
    </ligand>
</feature>
<keyword evidence="10 13" id="KW-0665">Pyrimidine biosynthesis</keyword>
<dbReference type="InterPro" id="IPR020472">
    <property type="entry name" value="WD40_PAC1"/>
</dbReference>
<comment type="domain">
    <text evidence="13">Consists of three domains, a large central CORE domain and two small peripheral domains, NMPbind and LID, which undergo movements during catalysis. The LID domain closes over the site of phosphoryl transfer upon ATP binding. Assembling and dissambling the active center during each catalytic cycle provides an effective means to prevent ATP hydrolysis.</text>
</comment>
<evidence type="ECO:0000256" key="1">
    <source>
        <dbReference type="ARBA" id="ARBA00003053"/>
    </source>
</evidence>
<dbReference type="CDD" id="cd00200">
    <property type="entry name" value="WD40"/>
    <property type="match status" value="1"/>
</dbReference>
<feature type="region of interest" description="LID" evidence="13">
    <location>
        <begin position="487"/>
        <end position="497"/>
    </location>
</feature>
<dbReference type="PROSITE" id="PS00678">
    <property type="entry name" value="WD_REPEATS_1"/>
    <property type="match status" value="3"/>
</dbReference>
<evidence type="ECO:0000256" key="5">
    <source>
        <dbReference type="ARBA" id="ARBA00022679"/>
    </source>
</evidence>
<evidence type="ECO:0000256" key="7">
    <source>
        <dbReference type="ARBA" id="ARBA00022741"/>
    </source>
</evidence>
<dbReference type="InterPro" id="IPR033690">
    <property type="entry name" value="Adenylat_kinase_CS"/>
</dbReference>
<keyword evidence="7 13" id="KW-0547">Nucleotide-binding</keyword>
<feature type="binding site" evidence="13">
    <location>
        <begin position="447"/>
        <end position="450"/>
    </location>
    <ligand>
        <name>a ribonucleoside 5'-phosphate</name>
        <dbReference type="ChEBI" id="CHEBI:58043"/>
    </ligand>
</feature>
<name>A0A8S2S070_9BILA</name>
<dbReference type="SMART" id="SM00320">
    <property type="entry name" value="WD40"/>
    <property type="match status" value="7"/>
</dbReference>
<feature type="binding site" evidence="13">
    <location>
        <begin position="372"/>
        <end position="377"/>
    </location>
    <ligand>
        <name>ATP</name>
        <dbReference type="ChEBI" id="CHEBI:30616"/>
    </ligand>
</feature>
<comment type="catalytic activity">
    <reaction evidence="13">
        <text>dCMP + ATP = dCDP + ADP</text>
        <dbReference type="Rhea" id="RHEA:25094"/>
        <dbReference type="ChEBI" id="CHEBI:30616"/>
        <dbReference type="ChEBI" id="CHEBI:57566"/>
        <dbReference type="ChEBI" id="CHEBI:58593"/>
        <dbReference type="ChEBI" id="CHEBI:456216"/>
        <dbReference type="EC" id="2.7.4.14"/>
    </reaction>
</comment>
<dbReference type="CDD" id="cd01428">
    <property type="entry name" value="ADK"/>
    <property type="match status" value="1"/>
</dbReference>
<dbReference type="InterPro" id="IPR027417">
    <property type="entry name" value="P-loop_NTPase"/>
</dbReference>
<keyword evidence="5 13" id="KW-0808">Transferase</keyword>
<keyword evidence="9 13" id="KW-0067">ATP-binding</keyword>
<feature type="repeat" description="WD" evidence="14">
    <location>
        <begin position="17"/>
        <end position="61"/>
    </location>
</feature>
<organism evidence="15 16">
    <name type="scientific">Rotaria magnacalcarata</name>
    <dbReference type="NCBI Taxonomy" id="392030"/>
    <lineage>
        <taxon>Eukaryota</taxon>
        <taxon>Metazoa</taxon>
        <taxon>Spiralia</taxon>
        <taxon>Gnathifera</taxon>
        <taxon>Rotifera</taxon>
        <taxon>Eurotatoria</taxon>
        <taxon>Bdelloidea</taxon>
        <taxon>Philodinida</taxon>
        <taxon>Philodinidae</taxon>
        <taxon>Rotaria</taxon>
    </lineage>
</organism>
<dbReference type="InterPro" id="IPR036322">
    <property type="entry name" value="WD40_repeat_dom_sf"/>
</dbReference>
<dbReference type="EMBL" id="CAJOBI010018327">
    <property type="protein sequence ID" value="CAF4199884.1"/>
    <property type="molecule type" value="Genomic_DNA"/>
</dbReference>
<dbReference type="Pfam" id="PF00406">
    <property type="entry name" value="ADK"/>
    <property type="match status" value="1"/>
</dbReference>
<dbReference type="SUPFAM" id="SSF50978">
    <property type="entry name" value="WD40 repeat-like"/>
    <property type="match status" value="1"/>
</dbReference>
<evidence type="ECO:0000313" key="16">
    <source>
        <dbReference type="Proteomes" id="UP000676336"/>
    </source>
</evidence>
<keyword evidence="11 13" id="KW-0539">Nucleus</keyword>
<keyword evidence="8 13" id="KW-0418">Kinase</keyword>
<dbReference type="Pfam" id="PF00400">
    <property type="entry name" value="WD40"/>
    <property type="match status" value="7"/>
</dbReference>
<dbReference type="PRINTS" id="PR00320">
    <property type="entry name" value="GPROTEINBRPT"/>
</dbReference>
<comment type="catalytic activity">
    <reaction evidence="13">
        <text>CMP + ATP = CDP + ADP</text>
        <dbReference type="Rhea" id="RHEA:11600"/>
        <dbReference type="ChEBI" id="CHEBI:30616"/>
        <dbReference type="ChEBI" id="CHEBI:58069"/>
        <dbReference type="ChEBI" id="CHEBI:60377"/>
        <dbReference type="ChEBI" id="CHEBI:456216"/>
        <dbReference type="EC" id="2.7.4.14"/>
    </reaction>
</comment>
<comment type="cofactor">
    <cofactor evidence="13">
        <name>Mg(2+)</name>
        <dbReference type="ChEBI" id="CHEBI:18420"/>
    </cofactor>
    <text evidence="13">Binds 1 Mg(2+) ion per monomer.</text>
</comment>
<evidence type="ECO:0000256" key="2">
    <source>
        <dbReference type="ARBA" id="ARBA00011245"/>
    </source>
</evidence>